<comment type="caution">
    <text evidence="1">The sequence shown here is derived from an EMBL/GenBank/DDBJ whole genome shotgun (WGS) entry which is preliminary data.</text>
</comment>
<protein>
    <submittedName>
        <fullName evidence="1">Uncharacterized protein</fullName>
    </submittedName>
</protein>
<evidence type="ECO:0000313" key="2">
    <source>
        <dbReference type="Proteomes" id="UP000034150"/>
    </source>
</evidence>
<sequence length="107" mass="11900">MRSHRQRQNLLVEFADSFGPTDRNSEQICRELANTGAAFCSHFAQSGVHGCISANLDLLALTFMRLGHAVILAQDEPCTWYRHAGFVESDVTTESELRCPSIDTDVD</sequence>
<accession>A0A0M2JR41</accession>
<dbReference type="Proteomes" id="UP000034150">
    <property type="component" value="Unassembled WGS sequence"/>
</dbReference>
<gene>
    <name evidence="1" type="ORF">WN67_24210</name>
</gene>
<dbReference type="PATRIC" id="fig|1807.13.peg.5453"/>
<proteinExistence type="predicted"/>
<organism evidence="1 2">
    <name type="scientific">Mycolicibacterium obuense</name>
    <dbReference type="NCBI Taxonomy" id="1807"/>
    <lineage>
        <taxon>Bacteria</taxon>
        <taxon>Bacillati</taxon>
        <taxon>Actinomycetota</taxon>
        <taxon>Actinomycetes</taxon>
        <taxon>Mycobacteriales</taxon>
        <taxon>Mycobacteriaceae</taxon>
        <taxon>Mycolicibacterium</taxon>
    </lineage>
</organism>
<reference evidence="1 2" key="1">
    <citation type="journal article" date="2015" name="Genome Announc.">
        <title>Draft Genome Sequence of Mycobacterium obuense Strain UC1, Isolated from Patient Sputum.</title>
        <authorList>
            <person name="Greninger A.L."/>
            <person name="Cunningham G."/>
            <person name="Hsu E.D."/>
            <person name="Yu J.M."/>
            <person name="Chiu C.Y."/>
            <person name="Miller S."/>
        </authorList>
    </citation>
    <scope>NUCLEOTIDE SEQUENCE [LARGE SCALE GENOMIC DNA]</scope>
    <source>
        <strain evidence="1 2">UC1</strain>
    </source>
</reference>
<dbReference type="AlphaFoldDB" id="A0A0M2JR41"/>
<evidence type="ECO:0000313" key="1">
    <source>
        <dbReference type="EMBL" id="KKE99413.1"/>
    </source>
</evidence>
<dbReference type="EMBL" id="LAUZ02000104">
    <property type="protein sequence ID" value="KKE99413.1"/>
    <property type="molecule type" value="Genomic_DNA"/>
</dbReference>
<keyword evidence="2" id="KW-1185">Reference proteome</keyword>
<name>A0A0M2JR41_9MYCO</name>